<evidence type="ECO:0000256" key="4">
    <source>
        <dbReference type="ARBA" id="ARBA00022692"/>
    </source>
</evidence>
<evidence type="ECO:0000313" key="13">
    <source>
        <dbReference type="Proteomes" id="UP001629113"/>
    </source>
</evidence>
<feature type="transmembrane region" description="Helical" evidence="8">
    <location>
        <begin position="200"/>
        <end position="218"/>
    </location>
</feature>
<feature type="transmembrane region" description="Helical" evidence="8">
    <location>
        <begin position="253"/>
        <end position="275"/>
    </location>
</feature>
<feature type="transmembrane region" description="Helical" evidence="8">
    <location>
        <begin position="611"/>
        <end position="637"/>
    </location>
</feature>
<dbReference type="Pfam" id="PF07662">
    <property type="entry name" value="Nucleos_tra2_C"/>
    <property type="match status" value="1"/>
</dbReference>
<dbReference type="Pfam" id="PF01773">
    <property type="entry name" value="Nucleos_tra2_N"/>
    <property type="match status" value="1"/>
</dbReference>
<accession>A0ABR4PJR0</accession>
<dbReference type="InterPro" id="IPR008276">
    <property type="entry name" value="C_nuclsd_transpt"/>
</dbReference>
<evidence type="ECO:0000259" key="10">
    <source>
        <dbReference type="Pfam" id="PF07662"/>
    </source>
</evidence>
<dbReference type="InterPro" id="IPR002668">
    <property type="entry name" value="CNT_N_dom"/>
</dbReference>
<proteinExistence type="inferred from homology"/>
<evidence type="ECO:0000256" key="8">
    <source>
        <dbReference type="SAM" id="Phobius"/>
    </source>
</evidence>
<protein>
    <submittedName>
        <fullName evidence="12">H+ nucleoside cotransporter</fullName>
    </submittedName>
</protein>
<gene>
    <name evidence="12" type="ORF">PVAG01_05333</name>
</gene>
<dbReference type="PANTHER" id="PTHR10590">
    <property type="entry name" value="SODIUM/NUCLEOSIDE COTRANSPORTER"/>
    <property type="match status" value="1"/>
</dbReference>
<organism evidence="12 13">
    <name type="scientific">Phlyctema vagabunda</name>
    <dbReference type="NCBI Taxonomy" id="108571"/>
    <lineage>
        <taxon>Eukaryota</taxon>
        <taxon>Fungi</taxon>
        <taxon>Dikarya</taxon>
        <taxon>Ascomycota</taxon>
        <taxon>Pezizomycotina</taxon>
        <taxon>Leotiomycetes</taxon>
        <taxon>Helotiales</taxon>
        <taxon>Dermateaceae</taxon>
        <taxon>Phlyctema</taxon>
    </lineage>
</organism>
<evidence type="ECO:0000256" key="1">
    <source>
        <dbReference type="ARBA" id="ARBA00004651"/>
    </source>
</evidence>
<feature type="transmembrane region" description="Helical" evidence="8">
    <location>
        <begin position="391"/>
        <end position="411"/>
    </location>
</feature>
<feature type="transmembrane region" description="Helical" evidence="8">
    <location>
        <begin position="577"/>
        <end position="599"/>
    </location>
</feature>
<feature type="region of interest" description="Disordered" evidence="7">
    <location>
        <begin position="31"/>
        <end position="55"/>
    </location>
</feature>
<name>A0ABR4PJR0_9HELO</name>
<reference evidence="12 13" key="1">
    <citation type="submission" date="2024-06" db="EMBL/GenBank/DDBJ databases">
        <title>Complete genome of Phlyctema vagabunda strain 19-DSS-EL-015.</title>
        <authorList>
            <person name="Fiorenzani C."/>
        </authorList>
    </citation>
    <scope>NUCLEOTIDE SEQUENCE [LARGE SCALE GENOMIC DNA]</scope>
    <source>
        <strain evidence="12 13">19-DSS-EL-015</strain>
    </source>
</reference>
<dbReference type="Proteomes" id="UP001629113">
    <property type="component" value="Unassembled WGS sequence"/>
</dbReference>
<feature type="domain" description="Concentrative nucleoside transporter C-terminal" evidence="10">
    <location>
        <begin position="420"/>
        <end position="634"/>
    </location>
</feature>
<feature type="region of interest" description="Disordered" evidence="7">
    <location>
        <begin position="84"/>
        <end position="106"/>
    </location>
</feature>
<feature type="transmembrane region" description="Helical" evidence="8">
    <location>
        <begin position="120"/>
        <end position="137"/>
    </location>
</feature>
<feature type="transmembrane region" description="Helical" evidence="8">
    <location>
        <begin position="230"/>
        <end position="246"/>
    </location>
</feature>
<keyword evidence="4 8" id="KW-0812">Transmembrane</keyword>
<feature type="transmembrane region" description="Helical" evidence="8">
    <location>
        <begin position="545"/>
        <end position="565"/>
    </location>
</feature>
<feature type="transmembrane region" description="Helical" evidence="8">
    <location>
        <begin position="315"/>
        <end position="337"/>
    </location>
</feature>
<comment type="similarity">
    <text evidence="2">Belongs to the concentrative nucleoside transporter (CNT) (TC 2.A.41) family.</text>
</comment>
<sequence>MAAPIASANATAHETNPYVDNSALPVHEHHAHVHTGHNDPALNPVNQHSHEHINHGHLTHPSELAYTTDTKHAHESSMVFEKGSLGSDLPPNHSGSEELGHNETGVAEPKNWHRGYLTRYRWAVHLFIWMFFTGWWISTLVTKIARDQLGWLKPFLLWLAISLRLLTFHVPVTPVFRLIKLVWRNTISRGVQMIPARLRLPLGAFGAFAVIMVGTFATEETADNTLENRAISLFGLAVFIFVFWATSHKRSLINWQAVIVGMLAQFILALFVLRTKAGYDIFNFIAFLASSLLGYAAEGTAFLTSEASMKELGWFVLNVTPSIIFFVAIVQLLYYWGTIQWLIGKFATIFFWGMRISGAEAIVAAASPFVGQGESAMMIKPFIDHLTLAEIHQVMVSGFATIAGSVLAAYIGMGISPVALVSSCVMSIPASIAMSKLRYPETEDTLTSGKVVIPESTEEKPSNSLHAFAMGTWLGLKVGVMIVTGLLCILALLGLLNGLLGWFGRFWGINDPRLSIEMIVGYICYPLAFLLGVDYHNDGKELLLVGRLIGTKIVANEFVAFAALGSEEYAALSPRSVLIATYAVCGFGNISSIGIQIGVLTQLAPRRSGDVAKVAVSALLTGVIATLSSASIAGMLITNPALFQSPGASS</sequence>
<evidence type="ECO:0000259" key="11">
    <source>
        <dbReference type="Pfam" id="PF07670"/>
    </source>
</evidence>
<evidence type="ECO:0000256" key="7">
    <source>
        <dbReference type="SAM" id="MobiDB-lite"/>
    </source>
</evidence>
<comment type="subcellular location">
    <subcellularLocation>
        <location evidence="1">Cell membrane</location>
        <topology evidence="1">Multi-pass membrane protein</topology>
    </subcellularLocation>
</comment>
<evidence type="ECO:0000256" key="2">
    <source>
        <dbReference type="ARBA" id="ARBA00009033"/>
    </source>
</evidence>
<evidence type="ECO:0000256" key="5">
    <source>
        <dbReference type="ARBA" id="ARBA00022989"/>
    </source>
</evidence>
<keyword evidence="13" id="KW-1185">Reference proteome</keyword>
<feature type="transmembrane region" description="Helical" evidence="8">
    <location>
        <begin position="478"/>
        <end position="502"/>
    </location>
</feature>
<keyword evidence="3" id="KW-1003">Cell membrane</keyword>
<feature type="region of interest" description="Disordered" evidence="7">
    <location>
        <begin position="1"/>
        <end position="20"/>
    </location>
</feature>
<keyword evidence="6 8" id="KW-0472">Membrane</keyword>
<feature type="transmembrane region" description="Helical" evidence="8">
    <location>
        <begin position="157"/>
        <end position="179"/>
    </location>
</feature>
<comment type="caution">
    <text evidence="12">The sequence shown here is derived from an EMBL/GenBank/DDBJ whole genome shotgun (WGS) entry which is preliminary data.</text>
</comment>
<evidence type="ECO:0000313" key="12">
    <source>
        <dbReference type="EMBL" id="KAL3423586.1"/>
    </source>
</evidence>
<feature type="transmembrane region" description="Helical" evidence="8">
    <location>
        <begin position="349"/>
        <end position="370"/>
    </location>
</feature>
<keyword evidence="5 8" id="KW-1133">Transmembrane helix</keyword>
<dbReference type="Pfam" id="PF07670">
    <property type="entry name" value="Gate"/>
    <property type="match status" value="1"/>
</dbReference>
<evidence type="ECO:0000259" key="9">
    <source>
        <dbReference type="Pfam" id="PF01773"/>
    </source>
</evidence>
<evidence type="ECO:0000256" key="3">
    <source>
        <dbReference type="ARBA" id="ARBA00022475"/>
    </source>
</evidence>
<evidence type="ECO:0000256" key="6">
    <source>
        <dbReference type="ARBA" id="ARBA00023136"/>
    </source>
</evidence>
<feature type="domain" description="Concentrative nucleoside transporter N-terminal" evidence="9">
    <location>
        <begin position="234"/>
        <end position="305"/>
    </location>
</feature>
<feature type="domain" description="Nucleoside transporter/FeoB GTPase Gate" evidence="11">
    <location>
        <begin position="316"/>
        <end position="414"/>
    </location>
</feature>
<feature type="transmembrane region" description="Helical" evidence="8">
    <location>
        <begin position="514"/>
        <end position="533"/>
    </location>
</feature>
<dbReference type="PANTHER" id="PTHR10590:SF4">
    <property type="entry name" value="SOLUTE CARRIER FAMILY 28 MEMBER 3"/>
    <property type="match status" value="1"/>
</dbReference>
<dbReference type="InterPro" id="IPR011657">
    <property type="entry name" value="CNT_C_dom"/>
</dbReference>
<dbReference type="InterPro" id="IPR011642">
    <property type="entry name" value="Gate_dom"/>
</dbReference>
<feature type="transmembrane region" description="Helical" evidence="8">
    <location>
        <begin position="281"/>
        <end position="303"/>
    </location>
</feature>
<dbReference type="EMBL" id="JBFCZG010000004">
    <property type="protein sequence ID" value="KAL3423586.1"/>
    <property type="molecule type" value="Genomic_DNA"/>
</dbReference>